<dbReference type="InterPro" id="IPR011705">
    <property type="entry name" value="BACK"/>
</dbReference>
<name>A0A811K9U4_9BILA</name>
<dbReference type="SUPFAM" id="SSF54695">
    <property type="entry name" value="POZ domain"/>
    <property type="match status" value="1"/>
</dbReference>
<dbReference type="InterPro" id="IPR051481">
    <property type="entry name" value="BTB-POZ/Galectin-3-binding"/>
</dbReference>
<dbReference type="Gene3D" id="3.30.710.10">
    <property type="entry name" value="Potassium Channel Kv1.1, Chain A"/>
    <property type="match status" value="1"/>
</dbReference>
<dbReference type="Pfam" id="PF00651">
    <property type="entry name" value="BTB"/>
    <property type="match status" value="1"/>
</dbReference>
<comment type="caution">
    <text evidence="2">The sequence shown here is derived from an EMBL/GenBank/DDBJ whole genome shotgun (WGS) entry which is preliminary data.</text>
</comment>
<protein>
    <recommendedName>
        <fullName evidence="1">BTB domain-containing protein</fullName>
    </recommendedName>
</protein>
<dbReference type="PANTHER" id="PTHR24410:SF47">
    <property type="entry name" value="BTB DOMAIN-CONTAINING PROTEIN"/>
    <property type="match status" value="1"/>
</dbReference>
<dbReference type="PANTHER" id="PTHR24410">
    <property type="entry name" value="HL07962P-RELATED"/>
    <property type="match status" value="1"/>
</dbReference>
<keyword evidence="3" id="KW-1185">Reference proteome</keyword>
<dbReference type="EMBL" id="CAJFCW020000002">
    <property type="protein sequence ID" value="CAG9096448.1"/>
    <property type="molecule type" value="Genomic_DNA"/>
</dbReference>
<gene>
    <name evidence="2" type="ORF">BOKJ2_LOCUS4322</name>
</gene>
<dbReference type="SMART" id="SM00225">
    <property type="entry name" value="BTB"/>
    <property type="match status" value="1"/>
</dbReference>
<organism evidence="2 3">
    <name type="scientific">Bursaphelenchus okinawaensis</name>
    <dbReference type="NCBI Taxonomy" id="465554"/>
    <lineage>
        <taxon>Eukaryota</taxon>
        <taxon>Metazoa</taxon>
        <taxon>Ecdysozoa</taxon>
        <taxon>Nematoda</taxon>
        <taxon>Chromadorea</taxon>
        <taxon>Rhabditida</taxon>
        <taxon>Tylenchina</taxon>
        <taxon>Tylenchomorpha</taxon>
        <taxon>Aphelenchoidea</taxon>
        <taxon>Aphelenchoididae</taxon>
        <taxon>Bursaphelenchus</taxon>
    </lineage>
</organism>
<dbReference type="AlphaFoldDB" id="A0A811K9U4"/>
<evidence type="ECO:0000259" key="1">
    <source>
        <dbReference type="PROSITE" id="PS50097"/>
    </source>
</evidence>
<dbReference type="InterPro" id="IPR000210">
    <property type="entry name" value="BTB/POZ_dom"/>
</dbReference>
<evidence type="ECO:0000313" key="2">
    <source>
        <dbReference type="EMBL" id="CAD5212521.1"/>
    </source>
</evidence>
<dbReference type="Proteomes" id="UP000614601">
    <property type="component" value="Unassembled WGS sequence"/>
</dbReference>
<dbReference type="Pfam" id="PF07707">
    <property type="entry name" value="BACK"/>
    <property type="match status" value="1"/>
</dbReference>
<dbReference type="Gene3D" id="1.25.40.420">
    <property type="match status" value="1"/>
</dbReference>
<reference evidence="2" key="1">
    <citation type="submission" date="2020-09" db="EMBL/GenBank/DDBJ databases">
        <authorList>
            <person name="Kikuchi T."/>
        </authorList>
    </citation>
    <scope>NUCLEOTIDE SEQUENCE</scope>
    <source>
        <strain evidence="2">SH1</strain>
    </source>
</reference>
<dbReference type="EMBL" id="CAJFDH010000002">
    <property type="protein sequence ID" value="CAD5212521.1"/>
    <property type="molecule type" value="Genomic_DNA"/>
</dbReference>
<dbReference type="Proteomes" id="UP000783686">
    <property type="component" value="Unassembled WGS sequence"/>
</dbReference>
<dbReference type="PROSITE" id="PS50097">
    <property type="entry name" value="BTB"/>
    <property type="match status" value="1"/>
</dbReference>
<dbReference type="InterPro" id="IPR011333">
    <property type="entry name" value="SKP1/BTB/POZ_sf"/>
</dbReference>
<dbReference type="OrthoDB" id="2359033at2759"/>
<dbReference type="SMART" id="SM00875">
    <property type="entry name" value="BACK"/>
    <property type="match status" value="1"/>
</dbReference>
<evidence type="ECO:0000313" key="3">
    <source>
        <dbReference type="Proteomes" id="UP000614601"/>
    </source>
</evidence>
<sequence>MESDCVEGVTDCFADDRDSMNDFAKYFNNAHLSDITLQVGPERFLAHKIILCKSSEVFDRMLSNDWQKGESNLTLNEDGECQKVFSDFLRFLYCNHISLDTQNVLPLLMLADKYAVAGLQTVCVQHAIESVLPQICLRQLIHVWFRYSTTTFHDKLTEKCVNRVADKFADLISSGDWEEDWLNLDSDQLIELLKSNELSLDNEFKLWTAYCRWLRSPKHPNRFNDHNLAQKVLPKIRFPFMSAEELADVEASEEFKAYDDILRPLTHQAFKYISMPLGSRESRQDFNGLQYVLREYKAYRWDKRILIDGEQLSQALQNRNEFHANFTTNASTVPRTHWEWQLTFRTAPTTSSYLGAQRELGVDLTALDMDQQRAVEFTLMVIDDEQILQTFTSRRTFTKSRSNYSFELENRMSLSELTCPEGVLLNRGKLILQIMFRPIV</sequence>
<feature type="domain" description="BTB" evidence="1">
    <location>
        <begin position="33"/>
        <end position="101"/>
    </location>
</feature>
<proteinExistence type="predicted"/>
<accession>A0A811K9U4</accession>